<gene>
    <name evidence="6 7 8" type="primary">LOC111106778</name>
</gene>
<dbReference type="OrthoDB" id="6136115at2759"/>
<protein>
    <submittedName>
        <fullName evidence="6 7">Uncharacterized protein LOC111106778 isoform X1</fullName>
    </submittedName>
</protein>
<evidence type="ECO:0000313" key="8">
    <source>
        <dbReference type="RefSeq" id="XP_022297307.1"/>
    </source>
</evidence>
<reference evidence="6 7" key="1">
    <citation type="submission" date="2025-04" db="UniProtKB">
        <authorList>
            <consortium name="RefSeq"/>
        </authorList>
    </citation>
    <scope>IDENTIFICATION</scope>
    <source>
        <tissue evidence="6 7">Whole sample</tissue>
    </source>
</reference>
<feature type="region of interest" description="Disordered" evidence="1">
    <location>
        <begin position="330"/>
        <end position="365"/>
    </location>
</feature>
<evidence type="ECO:0000256" key="3">
    <source>
        <dbReference type="SAM" id="SignalP"/>
    </source>
</evidence>
<dbReference type="RefSeq" id="XP_022297307.1">
    <property type="nucleotide sequence ID" value="XM_022441599.1"/>
</dbReference>
<keyword evidence="3" id="KW-0732">Signal</keyword>
<evidence type="ECO:0000313" key="6">
    <source>
        <dbReference type="RefSeq" id="XP_022297305.1"/>
    </source>
</evidence>
<dbReference type="InterPro" id="IPR006149">
    <property type="entry name" value="EB_dom"/>
</dbReference>
<organism evidence="5 6">
    <name type="scientific">Crassostrea virginica</name>
    <name type="common">Eastern oyster</name>
    <dbReference type="NCBI Taxonomy" id="6565"/>
    <lineage>
        <taxon>Eukaryota</taxon>
        <taxon>Metazoa</taxon>
        <taxon>Spiralia</taxon>
        <taxon>Lophotrochozoa</taxon>
        <taxon>Mollusca</taxon>
        <taxon>Bivalvia</taxon>
        <taxon>Autobranchia</taxon>
        <taxon>Pteriomorphia</taxon>
        <taxon>Ostreida</taxon>
        <taxon>Ostreoidea</taxon>
        <taxon>Ostreidae</taxon>
        <taxon>Crassostrea</taxon>
    </lineage>
</organism>
<evidence type="ECO:0000256" key="1">
    <source>
        <dbReference type="SAM" id="MobiDB-lite"/>
    </source>
</evidence>
<dbReference type="Proteomes" id="UP000694844">
    <property type="component" value="Chromosome 8"/>
</dbReference>
<accession>A0A8B8B1L9</accession>
<name>A0A8B8B1L9_CRAVI</name>
<evidence type="ECO:0000256" key="2">
    <source>
        <dbReference type="SAM" id="Phobius"/>
    </source>
</evidence>
<dbReference type="GeneID" id="111106778"/>
<keyword evidence="2" id="KW-0812">Transmembrane</keyword>
<sequence length="432" mass="48751">MYAIRYIVVTLTLTWYSTADNMGEFCLEKGVAFINEEYKCSFTKETAQEFFNKDNNMYHCQRNCSVDLNWFFLDDHDTYRVKELQLTIGDFTLKHNVCQFENSYGIWSLILNINCLSRTQDVYTVWTEGNCDFNCTRILNTCICSCPPGYIMLNGHCLLNNVVVGGACMYEEQCKGTEHSGVCLNRTCVCETGYISIHHKCHKGNVSLDNKCLFHAQCSGSPNASCRDGYCTCIEGYIPDESSKCFLSRPINDQEAFIGDQRESSLGSTLGALFGGVVLGVLITTVIGFIIHKRIHQNYKRRQTQEPRVVFADNNGYGDAEIERIVDNASRSNKPNQRKIVNVPPYAPSSQSPEYGNISQTSRTKGANEDIYNHLNEKENPDDDDNYDHACAATGHMRGNFDSDYSSMRDVDKGYSSSVAKGTDDYFTLEQN</sequence>
<keyword evidence="2" id="KW-0472">Membrane</keyword>
<keyword evidence="5" id="KW-1185">Reference proteome</keyword>
<dbReference type="RefSeq" id="XP_022297305.1">
    <property type="nucleotide sequence ID" value="XM_022441597.1"/>
</dbReference>
<dbReference type="RefSeq" id="XP_022297306.1">
    <property type="nucleotide sequence ID" value="XM_022441598.1"/>
</dbReference>
<dbReference type="KEGG" id="cvn:111106778"/>
<feature type="compositionally biased region" description="Polar residues" evidence="1">
    <location>
        <begin position="348"/>
        <end position="365"/>
    </location>
</feature>
<dbReference type="Pfam" id="PF01683">
    <property type="entry name" value="EB"/>
    <property type="match status" value="1"/>
</dbReference>
<feature type="region of interest" description="Disordered" evidence="1">
    <location>
        <begin position="412"/>
        <end position="432"/>
    </location>
</feature>
<feature type="domain" description="EB" evidence="4">
    <location>
        <begin position="146"/>
        <end position="201"/>
    </location>
</feature>
<dbReference type="AlphaFoldDB" id="A0A8B8B1L9"/>
<feature type="transmembrane region" description="Helical" evidence="2">
    <location>
        <begin position="270"/>
        <end position="292"/>
    </location>
</feature>
<feature type="chain" id="PRO_5044665942" evidence="3">
    <location>
        <begin position="20"/>
        <end position="432"/>
    </location>
</feature>
<feature type="signal peptide" evidence="3">
    <location>
        <begin position="1"/>
        <end position="19"/>
    </location>
</feature>
<keyword evidence="2" id="KW-1133">Transmembrane helix</keyword>
<evidence type="ECO:0000259" key="4">
    <source>
        <dbReference type="Pfam" id="PF01683"/>
    </source>
</evidence>
<proteinExistence type="predicted"/>
<evidence type="ECO:0000313" key="7">
    <source>
        <dbReference type="RefSeq" id="XP_022297306.1"/>
    </source>
</evidence>
<evidence type="ECO:0000313" key="5">
    <source>
        <dbReference type="Proteomes" id="UP000694844"/>
    </source>
</evidence>